<dbReference type="AlphaFoldDB" id="A0A3B3QAW1"/>
<feature type="compositionally biased region" description="Low complexity" evidence="7">
    <location>
        <begin position="170"/>
        <end position="188"/>
    </location>
</feature>
<dbReference type="GeneTree" id="ENSGT00390000000537"/>
<reference evidence="8" key="1">
    <citation type="submission" date="2025-08" db="UniProtKB">
        <authorList>
            <consortium name="Ensembl"/>
        </authorList>
    </citation>
    <scope>IDENTIFICATION</scope>
</reference>
<feature type="region of interest" description="Disordered" evidence="7">
    <location>
        <begin position="153"/>
        <end position="194"/>
    </location>
</feature>
<comment type="similarity">
    <text evidence="2">Belongs to the P33MONOX family.</text>
</comment>
<evidence type="ECO:0000256" key="4">
    <source>
        <dbReference type="ARBA" id="ARBA00022490"/>
    </source>
</evidence>
<name>A0A3B3QAW1_9TELE</name>
<dbReference type="PANTHER" id="PTHR28342">
    <property type="entry name" value="MONOOXYGENASE P33MONOX-RELATED"/>
    <property type="match status" value="1"/>
</dbReference>
<evidence type="ECO:0000256" key="2">
    <source>
        <dbReference type="ARBA" id="ARBA00008758"/>
    </source>
</evidence>
<dbReference type="OrthoDB" id="8935954at2759"/>
<keyword evidence="5" id="KW-0521">NADP</keyword>
<dbReference type="RefSeq" id="XP_023690300.1">
    <property type="nucleotide sequence ID" value="XM_023834532.2"/>
</dbReference>
<organism evidence="8 9">
    <name type="scientific">Paramormyrops kingsleyae</name>
    <dbReference type="NCBI Taxonomy" id="1676925"/>
    <lineage>
        <taxon>Eukaryota</taxon>
        <taxon>Metazoa</taxon>
        <taxon>Chordata</taxon>
        <taxon>Craniata</taxon>
        <taxon>Vertebrata</taxon>
        <taxon>Euteleostomi</taxon>
        <taxon>Actinopterygii</taxon>
        <taxon>Neopterygii</taxon>
        <taxon>Teleostei</taxon>
        <taxon>Osteoglossocephala</taxon>
        <taxon>Osteoglossomorpha</taxon>
        <taxon>Osteoglossiformes</taxon>
        <taxon>Mormyridae</taxon>
        <taxon>Paramormyrops</taxon>
    </lineage>
</organism>
<dbReference type="STRING" id="1676925.ENSPKIP00000003832"/>
<dbReference type="Pfam" id="PF15302">
    <property type="entry name" value="P33MONOX"/>
    <property type="match status" value="1"/>
</dbReference>
<protein>
    <recommendedName>
        <fullName evidence="3">Putative monooxygenase p33MONOX</fullName>
    </recommendedName>
</protein>
<evidence type="ECO:0000256" key="7">
    <source>
        <dbReference type="SAM" id="MobiDB-lite"/>
    </source>
</evidence>
<dbReference type="GeneID" id="111855485"/>
<accession>A0A3B3QAW1</accession>
<dbReference type="Proteomes" id="UP000261540">
    <property type="component" value="Unplaced"/>
</dbReference>
<keyword evidence="4" id="KW-0963">Cytoplasm</keyword>
<dbReference type="KEGG" id="pki:111855485"/>
<dbReference type="InterPro" id="IPR026759">
    <property type="entry name" value="P33MONOX"/>
</dbReference>
<sequence>MASRRGDVPALESGMSEGLLGGVSLPIRIVRHAISYDDALDAPIGSPPSDMIVNILWEKPVIPERRFRRLVEEPDPDHFLSHTDPFHTNAAKPSVTAVKAKASSGIISSLMTKQTQESIQRFEQHAGLTDASYTPHKGLMADETRYHRMSDVSNKLKVPGGDPKEDKQGASAPSTPSVTPSITPSVTPHASPRLNHRSWFSQSSVALLGDSEFRSSIDSADMGGNEGGGGVERWGLFSTRTTVQKSSTDPGTLNLQAYQGERTTIPIEEMKTQVTRMVEDSISLRAPKLEIPTLDAVRQVPRPHKLKPRDINALTPSGF</sequence>
<dbReference type="Ensembl" id="ENSPKIT00000027800.1">
    <property type="protein sequence ID" value="ENSPKIP00000003832.1"/>
    <property type="gene ID" value="ENSPKIG00000021167.1"/>
</dbReference>
<dbReference type="GO" id="GO:0005737">
    <property type="term" value="C:cytoplasm"/>
    <property type="evidence" value="ECO:0007669"/>
    <property type="project" value="UniProtKB-SubCell"/>
</dbReference>
<evidence type="ECO:0000313" key="9">
    <source>
        <dbReference type="Proteomes" id="UP000261540"/>
    </source>
</evidence>
<dbReference type="GO" id="GO:0016491">
    <property type="term" value="F:oxidoreductase activity"/>
    <property type="evidence" value="ECO:0007669"/>
    <property type="project" value="UniProtKB-KW"/>
</dbReference>
<comment type="subcellular location">
    <subcellularLocation>
        <location evidence="1">Cytoplasm</location>
    </subcellularLocation>
</comment>
<evidence type="ECO:0000256" key="3">
    <source>
        <dbReference type="ARBA" id="ARBA00016432"/>
    </source>
</evidence>
<proteinExistence type="inferred from homology"/>
<evidence type="ECO:0000256" key="1">
    <source>
        <dbReference type="ARBA" id="ARBA00004496"/>
    </source>
</evidence>
<reference evidence="8" key="2">
    <citation type="submission" date="2025-09" db="UniProtKB">
        <authorList>
            <consortium name="Ensembl"/>
        </authorList>
    </citation>
    <scope>IDENTIFICATION</scope>
</reference>
<evidence type="ECO:0000256" key="5">
    <source>
        <dbReference type="ARBA" id="ARBA00022857"/>
    </source>
</evidence>
<keyword evidence="9" id="KW-1185">Reference proteome</keyword>
<evidence type="ECO:0000313" key="8">
    <source>
        <dbReference type="Ensembl" id="ENSPKIP00000003832.1"/>
    </source>
</evidence>
<dbReference type="RefSeq" id="XP_023690301.1">
    <property type="nucleotide sequence ID" value="XM_023834533.2"/>
</dbReference>
<keyword evidence="6" id="KW-0560">Oxidoreductase</keyword>
<evidence type="ECO:0000256" key="6">
    <source>
        <dbReference type="ARBA" id="ARBA00023002"/>
    </source>
</evidence>
<dbReference type="PANTHER" id="PTHR28342:SF1">
    <property type="entry name" value="MONOOXYGENASE P33MONOX-RELATED"/>
    <property type="match status" value="1"/>
</dbReference>